<protein>
    <recommendedName>
        <fullName evidence="2">Methyltransferase domain-containing protein</fullName>
    </recommendedName>
</protein>
<sequence>MCFYIHIMNIHRNLISLAEKTIANFSVPKSIKKNFTEINNDKALELKECLRYNLYRDVETSFLESEEGKRDMENQLIKRLDYDRHSVIPWLDSAKPIKNARILEIGCGTGSSTVALAEQGANVVGVDVDADSLAVAKKRCELHGVNAQFIECNATEIASKLSGSDFDFIIFFASLEHMTIQERLISIKKTWEMLKPGNIWAVIDTPNRLWYYDSHTSLLPFYYWLPDDIAYDYASFSKRYEFNELPDSVPKDLVKLSRWGRGVSYHELELTMGPIESLDIISNLSDFGIYGKCQYIYELLASKGLNRKYEKILKKIMPNINPAFTKPYLNLMIRKN</sequence>
<dbReference type="GO" id="GO:0016740">
    <property type="term" value="F:transferase activity"/>
    <property type="evidence" value="ECO:0007669"/>
    <property type="project" value="UniProtKB-KW"/>
</dbReference>
<name>A0A0E3NEE0_METTT</name>
<proteinExistence type="predicted"/>
<dbReference type="EMBL" id="CP009501">
    <property type="protein sequence ID" value="AKB12948.1"/>
    <property type="molecule type" value="Genomic_DNA"/>
</dbReference>
<dbReference type="Gene3D" id="3.40.50.150">
    <property type="entry name" value="Vaccinia Virus protein VP39"/>
    <property type="match status" value="1"/>
</dbReference>
<dbReference type="STRING" id="523844.MSTHT_1190"/>
<dbReference type="HOGENOM" id="CLU_057501_0_0_2"/>
<feature type="domain" description="Methyltransferase" evidence="2">
    <location>
        <begin position="102"/>
        <end position="197"/>
    </location>
</feature>
<dbReference type="CDD" id="cd02440">
    <property type="entry name" value="AdoMet_MTases"/>
    <property type="match status" value="1"/>
</dbReference>
<evidence type="ECO:0000313" key="3">
    <source>
        <dbReference type="EMBL" id="AKB12948.1"/>
    </source>
</evidence>
<dbReference type="KEGG" id="mthr:MSTHT_1190"/>
<organism evidence="3 4">
    <name type="scientific">Methanosarcina thermophila (strain ATCC 43570 / DSM 1825 / OCM 12 / VKM B-1830 / TM-1)</name>
    <dbReference type="NCBI Taxonomy" id="523844"/>
    <lineage>
        <taxon>Archaea</taxon>
        <taxon>Methanobacteriati</taxon>
        <taxon>Methanobacteriota</taxon>
        <taxon>Stenosarchaea group</taxon>
        <taxon>Methanomicrobia</taxon>
        <taxon>Methanosarcinales</taxon>
        <taxon>Methanosarcinaceae</taxon>
        <taxon>Methanosarcina</taxon>
    </lineage>
</organism>
<dbReference type="PATRIC" id="fig|523844.20.peg.1508"/>
<evidence type="ECO:0000259" key="2">
    <source>
        <dbReference type="Pfam" id="PF13649"/>
    </source>
</evidence>
<reference evidence="3 4" key="1">
    <citation type="submission" date="2014-07" db="EMBL/GenBank/DDBJ databases">
        <title>Methanogenic archaea and the global carbon cycle.</title>
        <authorList>
            <person name="Henriksen J.R."/>
            <person name="Luke J."/>
            <person name="Reinhart S."/>
            <person name="Benedict M.N."/>
            <person name="Youngblut N.D."/>
            <person name="Metcalf M.E."/>
            <person name="Whitaker R.J."/>
            <person name="Metcalf W.W."/>
        </authorList>
    </citation>
    <scope>NUCLEOTIDE SEQUENCE [LARGE SCALE GENOMIC DNA]</scope>
    <source>
        <strain evidence="4">ATCC 43570 / DSM 1825 / OCM 12 / VKM B-1830 / TM-1</strain>
    </source>
</reference>
<accession>A0A0E3NEE0</accession>
<dbReference type="InterPro" id="IPR029063">
    <property type="entry name" value="SAM-dependent_MTases_sf"/>
</dbReference>
<keyword evidence="1" id="KW-0808">Transferase</keyword>
<dbReference type="Proteomes" id="UP000066529">
    <property type="component" value="Chromosome"/>
</dbReference>
<dbReference type="InterPro" id="IPR041698">
    <property type="entry name" value="Methyltransf_25"/>
</dbReference>
<dbReference type="AlphaFoldDB" id="A0A0E3NEE0"/>
<dbReference type="SUPFAM" id="SSF53335">
    <property type="entry name" value="S-adenosyl-L-methionine-dependent methyltransferases"/>
    <property type="match status" value="1"/>
</dbReference>
<dbReference type="Pfam" id="PF13649">
    <property type="entry name" value="Methyltransf_25"/>
    <property type="match status" value="1"/>
</dbReference>
<evidence type="ECO:0000313" key="4">
    <source>
        <dbReference type="Proteomes" id="UP000066529"/>
    </source>
</evidence>
<gene>
    <name evidence="3" type="ORF">MSTHT_1190</name>
</gene>
<evidence type="ECO:0000256" key="1">
    <source>
        <dbReference type="ARBA" id="ARBA00022679"/>
    </source>
</evidence>
<dbReference type="PANTHER" id="PTHR43861">
    <property type="entry name" value="TRANS-ACONITATE 2-METHYLTRANSFERASE-RELATED"/>
    <property type="match status" value="1"/>
</dbReference>